<sequence>MTTVPADSVDETVAQIASFHEDETIGIAEGLRLAGLSDDGIQKEYKKSFGICLSSLSSKF</sequence>
<accession>A0A9P5CIM7</accession>
<dbReference type="Proteomes" id="UP000801864">
    <property type="component" value="Unassembled WGS sequence"/>
</dbReference>
<protein>
    <submittedName>
        <fullName evidence="1">Uncharacterized protein</fullName>
    </submittedName>
</protein>
<proteinExistence type="predicted"/>
<gene>
    <name evidence="1" type="ORF">CFAM422_000952</name>
</gene>
<keyword evidence="2" id="KW-1185">Reference proteome</keyword>
<evidence type="ECO:0000313" key="2">
    <source>
        <dbReference type="Proteomes" id="UP000801864"/>
    </source>
</evidence>
<dbReference type="AlphaFoldDB" id="A0A9P5CIM7"/>
<dbReference type="EMBL" id="QLNT01000002">
    <property type="protein sequence ID" value="KAF3076458.1"/>
    <property type="molecule type" value="Genomic_DNA"/>
</dbReference>
<organism evidence="1 2">
    <name type="scientific">Trichoderma lentiforme</name>
    <dbReference type="NCBI Taxonomy" id="1567552"/>
    <lineage>
        <taxon>Eukaryota</taxon>
        <taxon>Fungi</taxon>
        <taxon>Dikarya</taxon>
        <taxon>Ascomycota</taxon>
        <taxon>Pezizomycotina</taxon>
        <taxon>Sordariomycetes</taxon>
        <taxon>Hypocreomycetidae</taxon>
        <taxon>Hypocreales</taxon>
        <taxon>Hypocreaceae</taxon>
        <taxon>Trichoderma</taxon>
    </lineage>
</organism>
<evidence type="ECO:0000313" key="1">
    <source>
        <dbReference type="EMBL" id="KAF3076458.1"/>
    </source>
</evidence>
<comment type="caution">
    <text evidence="1">The sequence shown here is derived from an EMBL/GenBank/DDBJ whole genome shotgun (WGS) entry which is preliminary data.</text>
</comment>
<reference evidence="1 2" key="1">
    <citation type="submission" date="2018-06" db="EMBL/GenBank/DDBJ databases">
        <title>Genome analysis of cellulolytic fungus Trichoderma lentiforme CFAM-422.</title>
        <authorList>
            <person name="Steindorff A.S."/>
            <person name="Formighieri E.F."/>
            <person name="Midorikawa G.E.O."/>
            <person name="Tamietti M.S."/>
            <person name="Ramos E.Z."/>
            <person name="Silva A.S."/>
            <person name="Bon E.P.S."/>
            <person name="Mendes T.D."/>
            <person name="Damaso M.C.T."/>
            <person name="Favaro L.C.L."/>
        </authorList>
    </citation>
    <scope>NUCLEOTIDE SEQUENCE [LARGE SCALE GENOMIC DNA]</scope>
    <source>
        <strain evidence="1 2">CFAM-422</strain>
    </source>
</reference>
<name>A0A9P5CIM7_9HYPO</name>